<keyword evidence="3" id="KW-0012">Acyltransferase</keyword>
<evidence type="ECO:0000256" key="4">
    <source>
        <dbReference type="SAM" id="MobiDB-lite"/>
    </source>
</evidence>
<evidence type="ECO:0000256" key="2">
    <source>
        <dbReference type="ARBA" id="ARBA00022679"/>
    </source>
</evidence>
<feature type="domain" description="2-oxoacid dehydrogenase acyltransferase catalytic" evidence="5">
    <location>
        <begin position="218"/>
        <end position="295"/>
    </location>
</feature>
<feature type="compositionally biased region" description="Polar residues" evidence="4">
    <location>
        <begin position="1"/>
        <end position="19"/>
    </location>
</feature>
<name>A0ABY6HRD1_9ARCH</name>
<dbReference type="SUPFAM" id="SSF52777">
    <property type="entry name" value="CoA-dependent acyltransferases"/>
    <property type="match status" value="1"/>
</dbReference>
<proteinExistence type="predicted"/>
<comment type="cofactor">
    <cofactor evidence="1">
        <name>(R)-lipoate</name>
        <dbReference type="ChEBI" id="CHEBI:83088"/>
    </cofactor>
</comment>
<feature type="domain" description="2-oxoacid dehydrogenase acyltransferase catalytic" evidence="5">
    <location>
        <begin position="39"/>
        <end position="170"/>
    </location>
</feature>
<protein>
    <recommendedName>
        <fullName evidence="5">2-oxoacid dehydrogenase acyltransferase catalytic domain-containing protein</fullName>
    </recommendedName>
</protein>
<dbReference type="InterPro" id="IPR023213">
    <property type="entry name" value="CAT-like_dom_sf"/>
</dbReference>
<dbReference type="PANTHER" id="PTHR43178:SF5">
    <property type="entry name" value="LIPOAMIDE ACYLTRANSFERASE COMPONENT OF BRANCHED-CHAIN ALPHA-KETO ACID DEHYDROGENASE COMPLEX, MITOCHONDRIAL"/>
    <property type="match status" value="1"/>
</dbReference>
<dbReference type="InterPro" id="IPR050743">
    <property type="entry name" value="2-oxoacid_DH_E2_comp"/>
</dbReference>
<keyword evidence="2" id="KW-0808">Transferase</keyword>
<evidence type="ECO:0000256" key="3">
    <source>
        <dbReference type="ARBA" id="ARBA00023315"/>
    </source>
</evidence>
<gene>
    <name evidence="6" type="ORF">NEF87_001717</name>
</gene>
<keyword evidence="7" id="KW-1185">Reference proteome</keyword>
<dbReference type="InterPro" id="IPR001078">
    <property type="entry name" value="2-oxoacid_DH_actylTfrase"/>
</dbReference>
<dbReference type="EMBL" id="CP104013">
    <property type="protein sequence ID" value="UYP45432.1"/>
    <property type="molecule type" value="Genomic_DNA"/>
</dbReference>
<dbReference type="Gene3D" id="3.30.559.10">
    <property type="entry name" value="Chloramphenicol acetyltransferase-like domain"/>
    <property type="match status" value="1"/>
</dbReference>
<reference evidence="6" key="1">
    <citation type="submission" date="2022-09" db="EMBL/GenBank/DDBJ databases">
        <title>Actin cytoskeleton and complex cell architecture in an #Asgard archaeon.</title>
        <authorList>
            <person name="Ponce Toledo R.I."/>
            <person name="Schleper C."/>
            <person name="Rodrigues Oliveira T."/>
            <person name="Wollweber F."/>
            <person name="Xu J."/>
            <person name="Rittmann S."/>
            <person name="Klingl A."/>
            <person name="Pilhofer M."/>
        </authorList>
    </citation>
    <scope>NUCLEOTIDE SEQUENCE</scope>
    <source>
        <strain evidence="6">B-35</strain>
    </source>
</reference>
<sequence length="310" mass="35046">MTSQDSDSDTQLKTSATSQKRAHKELNSTTEMHFTDPRGYKVQKISKMARLIDEYTTLSKQKNLIWSTTECDITEARQKIKAYKDRTGESISFTAFLITVFARVVANHKNPMNAIRKKKKELYIFEDVDVLTNIERKLPDGTKKPVNYTIRKAQTKTLKEISAELREAQKSKVISATSGKQSSLMKKISKNIHKFPKFIRKMILNFLFSSPTFKKNSMGTVGVTAVGMFGSGLGHMIHLTPHTISLGVGGMDVLPFNVNGEIVNRDLIALTIAMDHAIIDGAPAARFFHDLRQMIMYFCHDAEWCFKSLE</sequence>
<organism evidence="6 7">
    <name type="scientific">Candidatus Lokiarchaeum ossiferum</name>
    <dbReference type="NCBI Taxonomy" id="2951803"/>
    <lineage>
        <taxon>Archaea</taxon>
        <taxon>Promethearchaeati</taxon>
        <taxon>Promethearchaeota</taxon>
        <taxon>Promethearchaeia</taxon>
        <taxon>Promethearchaeales</taxon>
        <taxon>Promethearchaeaceae</taxon>
        <taxon>Candidatus Lokiarchaeum</taxon>
    </lineage>
</organism>
<accession>A0ABY6HRD1</accession>
<dbReference type="Pfam" id="PF00198">
    <property type="entry name" value="2-oxoacid_dh"/>
    <property type="match status" value="2"/>
</dbReference>
<dbReference type="PANTHER" id="PTHR43178">
    <property type="entry name" value="DIHYDROLIPOAMIDE ACETYLTRANSFERASE COMPONENT OF PYRUVATE DEHYDROGENASE COMPLEX"/>
    <property type="match status" value="1"/>
</dbReference>
<feature type="region of interest" description="Disordered" evidence="4">
    <location>
        <begin position="1"/>
        <end position="32"/>
    </location>
</feature>
<evidence type="ECO:0000313" key="6">
    <source>
        <dbReference type="EMBL" id="UYP45432.1"/>
    </source>
</evidence>
<dbReference type="Proteomes" id="UP001208689">
    <property type="component" value="Chromosome"/>
</dbReference>
<evidence type="ECO:0000313" key="7">
    <source>
        <dbReference type="Proteomes" id="UP001208689"/>
    </source>
</evidence>
<evidence type="ECO:0000256" key="1">
    <source>
        <dbReference type="ARBA" id="ARBA00001938"/>
    </source>
</evidence>
<evidence type="ECO:0000259" key="5">
    <source>
        <dbReference type="Pfam" id="PF00198"/>
    </source>
</evidence>